<dbReference type="EMBL" id="JAWJWF010000001">
    <property type="protein sequence ID" value="KAK6641627.1"/>
    <property type="molecule type" value="Genomic_DNA"/>
</dbReference>
<sequence length="174" mass="20977">MAINHRPHCSAHKKLRKKERGTFWKPNPILNSRLLQAPGMANRRFDGFTGSDIDQLIQNRTGKSLYLKKFIFLQGRTLLQFMRKRKPNENKDRGGQFCVETAQRWRWRRQRERRWCNSSGGTVETSRRRPGAIEKEIQFQFAWRYEKPNVRVGSERYERQTKERVVVEEKRKDR</sequence>
<keyword evidence="2" id="KW-1185">Reference proteome</keyword>
<organism evidence="1 2">
    <name type="scientific">Polyplax serrata</name>
    <name type="common">Common mouse louse</name>
    <dbReference type="NCBI Taxonomy" id="468196"/>
    <lineage>
        <taxon>Eukaryota</taxon>
        <taxon>Metazoa</taxon>
        <taxon>Ecdysozoa</taxon>
        <taxon>Arthropoda</taxon>
        <taxon>Hexapoda</taxon>
        <taxon>Insecta</taxon>
        <taxon>Pterygota</taxon>
        <taxon>Neoptera</taxon>
        <taxon>Paraneoptera</taxon>
        <taxon>Psocodea</taxon>
        <taxon>Troctomorpha</taxon>
        <taxon>Phthiraptera</taxon>
        <taxon>Anoplura</taxon>
        <taxon>Polyplacidae</taxon>
        <taxon>Polyplax</taxon>
    </lineage>
</organism>
<accession>A0ABR1BHN0</accession>
<name>A0ABR1BHN0_POLSC</name>
<comment type="caution">
    <text evidence="1">The sequence shown here is derived from an EMBL/GenBank/DDBJ whole genome shotgun (WGS) entry which is preliminary data.</text>
</comment>
<reference evidence="1 2" key="1">
    <citation type="submission" date="2023-09" db="EMBL/GenBank/DDBJ databases">
        <title>Genomes of two closely related lineages of the louse Polyplax serrata with different host specificities.</title>
        <authorList>
            <person name="Martinu J."/>
            <person name="Tarabai H."/>
            <person name="Stefka J."/>
            <person name="Hypsa V."/>
        </authorList>
    </citation>
    <scope>NUCLEOTIDE SEQUENCE [LARGE SCALE GENOMIC DNA]</scope>
    <source>
        <strain evidence="1">98ZLc_SE</strain>
    </source>
</reference>
<evidence type="ECO:0000313" key="2">
    <source>
        <dbReference type="Proteomes" id="UP001359485"/>
    </source>
</evidence>
<dbReference type="Proteomes" id="UP001359485">
    <property type="component" value="Unassembled WGS sequence"/>
</dbReference>
<gene>
    <name evidence="1" type="ORF">RUM44_013342</name>
</gene>
<protein>
    <submittedName>
        <fullName evidence="1">Uncharacterized protein</fullName>
    </submittedName>
</protein>
<evidence type="ECO:0000313" key="1">
    <source>
        <dbReference type="EMBL" id="KAK6641627.1"/>
    </source>
</evidence>
<proteinExistence type="predicted"/>